<dbReference type="InterPro" id="IPR049560">
    <property type="entry name" value="MeTrfase_RsmB-F_NOP2_cat"/>
</dbReference>
<comment type="similarity">
    <text evidence="5">Belongs to the class I-like SAM-binding methyltransferase superfamily. RsmB/NOP family.</text>
</comment>
<feature type="binding site" evidence="5">
    <location>
        <position position="283"/>
    </location>
    <ligand>
        <name>S-adenosyl-L-methionine</name>
        <dbReference type="ChEBI" id="CHEBI:59789"/>
    </ligand>
</feature>
<dbReference type="PROSITE" id="PS51686">
    <property type="entry name" value="SAM_MT_RSMB_NOP"/>
    <property type="match status" value="1"/>
</dbReference>
<organism evidence="7 8">
    <name type="scientific">Paracoccus hibiscisoli</name>
    <dbReference type="NCBI Taxonomy" id="2023261"/>
    <lineage>
        <taxon>Bacteria</taxon>
        <taxon>Pseudomonadati</taxon>
        <taxon>Pseudomonadota</taxon>
        <taxon>Alphaproteobacteria</taxon>
        <taxon>Rhodobacterales</taxon>
        <taxon>Paracoccaceae</taxon>
        <taxon>Paracoccus</taxon>
    </lineage>
</organism>
<gene>
    <name evidence="7" type="ORF">FA740_11300</name>
</gene>
<evidence type="ECO:0000256" key="1">
    <source>
        <dbReference type="ARBA" id="ARBA00022603"/>
    </source>
</evidence>
<evidence type="ECO:0000256" key="4">
    <source>
        <dbReference type="ARBA" id="ARBA00022884"/>
    </source>
</evidence>
<dbReference type="InterPro" id="IPR023267">
    <property type="entry name" value="RCMT"/>
</dbReference>
<dbReference type="Proteomes" id="UP000306223">
    <property type="component" value="Unassembled WGS sequence"/>
</dbReference>
<dbReference type="SUPFAM" id="SSF53335">
    <property type="entry name" value="S-adenosyl-L-methionine-dependent methyltransferases"/>
    <property type="match status" value="1"/>
</dbReference>
<dbReference type="PRINTS" id="PR02008">
    <property type="entry name" value="RCMTFAMILY"/>
</dbReference>
<dbReference type="Gene3D" id="3.40.50.150">
    <property type="entry name" value="Vaccinia Virus protein VP39"/>
    <property type="match status" value="1"/>
</dbReference>
<comment type="caution">
    <text evidence="5">Lacks conserved residue(s) required for the propagation of feature annotation.</text>
</comment>
<evidence type="ECO:0000259" key="6">
    <source>
        <dbReference type="PROSITE" id="PS51686"/>
    </source>
</evidence>
<comment type="caution">
    <text evidence="7">The sequence shown here is derived from an EMBL/GenBank/DDBJ whole genome shotgun (WGS) entry which is preliminary data.</text>
</comment>
<dbReference type="InterPro" id="IPR054728">
    <property type="entry name" value="RsmB-like_ferredoxin"/>
</dbReference>
<feature type="domain" description="SAM-dependent MTase RsmB/NOP-type" evidence="6">
    <location>
        <begin position="133"/>
        <end position="382"/>
    </location>
</feature>
<dbReference type="GO" id="GO:0003723">
    <property type="term" value="F:RNA binding"/>
    <property type="evidence" value="ECO:0007669"/>
    <property type="project" value="UniProtKB-UniRule"/>
</dbReference>
<dbReference type="OrthoDB" id="9810297at2"/>
<evidence type="ECO:0000313" key="8">
    <source>
        <dbReference type="Proteomes" id="UP000306223"/>
    </source>
</evidence>
<keyword evidence="1 5" id="KW-0489">Methyltransferase</keyword>
<dbReference type="GO" id="GO:0008173">
    <property type="term" value="F:RNA methyltransferase activity"/>
    <property type="evidence" value="ECO:0007669"/>
    <property type="project" value="InterPro"/>
</dbReference>
<keyword evidence="8" id="KW-1185">Reference proteome</keyword>
<dbReference type="EMBL" id="SUNH01000014">
    <property type="protein sequence ID" value="TJZ84009.1"/>
    <property type="molecule type" value="Genomic_DNA"/>
</dbReference>
<feature type="binding site" evidence="5">
    <location>
        <position position="247"/>
    </location>
    <ligand>
        <name>S-adenosyl-L-methionine</name>
        <dbReference type="ChEBI" id="CHEBI:59789"/>
    </ligand>
</feature>
<dbReference type="RefSeq" id="WP_136856878.1">
    <property type="nucleotide sequence ID" value="NZ_SUNH01000014.1"/>
</dbReference>
<evidence type="ECO:0000256" key="5">
    <source>
        <dbReference type="PROSITE-ProRule" id="PRU01023"/>
    </source>
</evidence>
<keyword evidence="3 5" id="KW-0949">S-adenosyl-L-methionine</keyword>
<feature type="active site" description="Nucleophile" evidence="5">
    <location>
        <position position="336"/>
    </location>
</feature>
<dbReference type="Pfam" id="PF22458">
    <property type="entry name" value="RsmF-B_ferredox"/>
    <property type="match status" value="1"/>
</dbReference>
<dbReference type="AlphaFoldDB" id="A0A4U0QQ06"/>
<dbReference type="InterPro" id="IPR001678">
    <property type="entry name" value="MeTrfase_RsmB-F_NOP2_dom"/>
</dbReference>
<dbReference type="InterPro" id="IPR029063">
    <property type="entry name" value="SAM-dependent_MTases_sf"/>
</dbReference>
<protein>
    <submittedName>
        <fullName evidence="7">RsmB/NOP family class I SAM-dependent RNA methyltransferase</fullName>
    </submittedName>
</protein>
<accession>A0A4U0QQ06</accession>
<keyword evidence="2 5" id="KW-0808">Transferase</keyword>
<dbReference type="PANTHER" id="PTHR22807">
    <property type="entry name" value="NOP2 YEAST -RELATED NOL1/NOP2/FMU SUN DOMAIN-CONTAINING"/>
    <property type="match status" value="1"/>
</dbReference>
<keyword evidence="4 5" id="KW-0694">RNA-binding</keyword>
<dbReference type="GO" id="GO:0001510">
    <property type="term" value="P:RNA methylation"/>
    <property type="evidence" value="ECO:0007669"/>
    <property type="project" value="InterPro"/>
</dbReference>
<sequence length="382" mass="40001">MTPAARIAAAIGVLDQILAGAPAEQALLRWSRASRFAGSGDRAALRDLVFGALRRRDSLAALGGGLSGRGLMVGHAHQAGLPLDAIFTGEGHAPAPLTPQEAAPQAADPLPDDLPDWLRPDWHRALGAQADAVAQAMTDRAPVWLRVNLAQHDPAAVAEALAAEGIATQPAPDLPSALRVVSGDRLVARSACYRDGLVELQDLSPQRACARLPLAPGMRVLDYCAGGGGKALALAARQPDMKVAAHDVTPARMADLPARAGRAGLSIALQTRPRGPYDLVVADVPCSGSGTWRRTPDAKWRLTRARLDDLVAVQGRILEQAAVLVAPGGSLAYMTCSLLEAENGAQIDGFLAANPGFREGDRQTWTPLDGGDGFFIARLVRS</sequence>
<reference evidence="7 8" key="1">
    <citation type="submission" date="2019-04" db="EMBL/GenBank/DDBJ databases">
        <authorList>
            <person name="Li J."/>
        </authorList>
    </citation>
    <scope>NUCLEOTIDE SEQUENCE [LARGE SCALE GENOMIC DNA]</scope>
    <source>
        <strain evidence="7 8">CCTCC AB2016182</strain>
    </source>
</reference>
<dbReference type="PANTHER" id="PTHR22807:SF53">
    <property type="entry name" value="RIBOSOMAL RNA SMALL SUBUNIT METHYLTRANSFERASE B-RELATED"/>
    <property type="match status" value="1"/>
</dbReference>
<dbReference type="Pfam" id="PF01189">
    <property type="entry name" value="Methyltr_RsmB-F"/>
    <property type="match status" value="1"/>
</dbReference>
<evidence type="ECO:0000256" key="2">
    <source>
        <dbReference type="ARBA" id="ARBA00022679"/>
    </source>
</evidence>
<name>A0A4U0QQ06_9RHOB</name>
<evidence type="ECO:0000256" key="3">
    <source>
        <dbReference type="ARBA" id="ARBA00022691"/>
    </source>
</evidence>
<evidence type="ECO:0000313" key="7">
    <source>
        <dbReference type="EMBL" id="TJZ84009.1"/>
    </source>
</evidence>
<proteinExistence type="inferred from homology"/>